<dbReference type="PROSITE" id="PS51273">
    <property type="entry name" value="GATASE_TYPE_1"/>
    <property type="match status" value="1"/>
</dbReference>
<evidence type="ECO:0000313" key="2">
    <source>
        <dbReference type="EMBL" id="CAF0697566.1"/>
    </source>
</evidence>
<dbReference type="GO" id="GO:0033969">
    <property type="term" value="F:gamma-glutamyl-gamma-aminobutyrate hydrolase activity"/>
    <property type="evidence" value="ECO:0007669"/>
    <property type="project" value="TreeGrafter"/>
</dbReference>
<comment type="caution">
    <text evidence="2">The sequence shown here is derived from an EMBL/GenBank/DDBJ whole genome shotgun (WGS) entry which is preliminary data.</text>
</comment>
<gene>
    <name evidence="2" type="ORF">MPNT_220043</name>
</gene>
<feature type="compositionally biased region" description="Basic and acidic residues" evidence="1">
    <location>
        <begin position="1"/>
        <end position="18"/>
    </location>
</feature>
<name>A0A8J2BJL0_9BACT</name>
<dbReference type="InterPro" id="IPR011697">
    <property type="entry name" value="Peptidase_C26"/>
</dbReference>
<protein>
    <submittedName>
        <fullName evidence="2">Putative Glutamine amidotransferase type-1 domain-containing protein</fullName>
    </submittedName>
</protein>
<dbReference type="AlphaFoldDB" id="A0A8J2BJL0"/>
<dbReference type="SUPFAM" id="SSF52317">
    <property type="entry name" value="Class I glutamine amidotransferase-like"/>
    <property type="match status" value="1"/>
</dbReference>
<proteinExistence type="predicted"/>
<reference evidence="2" key="1">
    <citation type="submission" date="2021-02" db="EMBL/GenBank/DDBJ databases">
        <authorList>
            <person name="Cremers G."/>
            <person name="Picone N."/>
        </authorList>
    </citation>
    <scope>NUCLEOTIDE SEQUENCE</scope>
    <source>
        <strain evidence="2">PQ17</strain>
    </source>
</reference>
<dbReference type="GO" id="GO:0006598">
    <property type="term" value="P:polyamine catabolic process"/>
    <property type="evidence" value="ECO:0007669"/>
    <property type="project" value="TreeGrafter"/>
</dbReference>
<feature type="region of interest" description="Disordered" evidence="1">
    <location>
        <begin position="1"/>
        <end position="25"/>
    </location>
</feature>
<keyword evidence="3" id="KW-1185">Reference proteome</keyword>
<dbReference type="PANTHER" id="PTHR43235:SF1">
    <property type="entry name" value="GLUTAMINE AMIDOTRANSFERASE PB2B2.05-RELATED"/>
    <property type="match status" value="1"/>
</dbReference>
<dbReference type="RefSeq" id="WP_174583211.1">
    <property type="nucleotide sequence ID" value="NZ_CAJNOB010000015.1"/>
</dbReference>
<evidence type="ECO:0000256" key="1">
    <source>
        <dbReference type="SAM" id="MobiDB-lite"/>
    </source>
</evidence>
<dbReference type="InterPro" id="IPR044668">
    <property type="entry name" value="PuuD-like"/>
</dbReference>
<dbReference type="EMBL" id="CAJNOB010000015">
    <property type="protein sequence ID" value="CAF0697566.1"/>
    <property type="molecule type" value="Genomic_DNA"/>
</dbReference>
<sequence length="270" mass="30436">MHPTEEHFPSRHGQKEKSPGQSLPIGIPIPHSTCSEYNARSQSIWEEVLRVFSLTPIWLAPDRIPFPRFSGPRVYGLILPGSPADWHWDPELYSAGASAEKIRSPDFVRERVDSWLIEWAWDKELPLLGVCYGLQSLNVCLGGKLHSHVEGHSEGTHRMDVEPGTRLWKLLTGEGRFSSWVVNSSHHQAVDPSALGQGLRVSAFASEDQVVEALEGQREDWFLFGVQWHPERDWEQSPASKALLGAFAQAAQTYARSQGITLKWKREASR</sequence>
<evidence type="ECO:0000313" key="3">
    <source>
        <dbReference type="Proteomes" id="UP000663859"/>
    </source>
</evidence>
<dbReference type="Gene3D" id="3.40.50.880">
    <property type="match status" value="1"/>
</dbReference>
<keyword evidence="2" id="KW-0315">Glutamine amidotransferase</keyword>
<organism evidence="2 3">
    <name type="scientific">Candidatus Methylacidithermus pantelleriae</name>
    <dbReference type="NCBI Taxonomy" id="2744239"/>
    <lineage>
        <taxon>Bacteria</taxon>
        <taxon>Pseudomonadati</taxon>
        <taxon>Verrucomicrobiota</taxon>
        <taxon>Methylacidiphilae</taxon>
        <taxon>Methylacidiphilales</taxon>
        <taxon>Methylacidiphilaceae</taxon>
        <taxon>Candidatus Methylacidithermus</taxon>
    </lineage>
</organism>
<accession>A0A8J2BJL0</accession>
<dbReference type="PANTHER" id="PTHR43235">
    <property type="entry name" value="GLUTAMINE AMIDOTRANSFERASE PB2B2.05-RELATED"/>
    <property type="match status" value="1"/>
</dbReference>
<dbReference type="Pfam" id="PF07722">
    <property type="entry name" value="Peptidase_C26"/>
    <property type="match status" value="1"/>
</dbReference>
<dbReference type="InterPro" id="IPR029062">
    <property type="entry name" value="Class_I_gatase-like"/>
</dbReference>
<dbReference type="Proteomes" id="UP000663859">
    <property type="component" value="Unassembled WGS sequence"/>
</dbReference>
<dbReference type="GO" id="GO:0005829">
    <property type="term" value="C:cytosol"/>
    <property type="evidence" value="ECO:0007669"/>
    <property type="project" value="TreeGrafter"/>
</dbReference>